<gene>
    <name evidence="1" type="ORF">S2091_2673</name>
</gene>
<name>A0A2S9GY34_9BURK</name>
<evidence type="ECO:0000313" key="2">
    <source>
        <dbReference type="Proteomes" id="UP000237839"/>
    </source>
</evidence>
<reference evidence="1 2" key="1">
    <citation type="submission" date="2018-02" db="EMBL/GenBank/DDBJ databases">
        <title>Solimicrobium silvestre gen. nov., sp. nov., isolated from alpine forest soil.</title>
        <authorList>
            <person name="Margesin R."/>
            <person name="Albuquerque L."/>
            <person name="Zhang D.-C."/>
            <person name="Froufe H.J.C."/>
            <person name="Severino R."/>
            <person name="Roxo I."/>
            <person name="Egas C."/>
            <person name="Da Costa M.S."/>
        </authorList>
    </citation>
    <scope>NUCLEOTIDE SEQUENCE [LARGE SCALE GENOMIC DNA]</scope>
    <source>
        <strain evidence="1 2">S20-91</strain>
    </source>
</reference>
<accession>A0A2S9GY34</accession>
<keyword evidence="2" id="KW-1185">Reference proteome</keyword>
<sequence>MNNQYGLDVGYFKTKLSQIIRDVESYTSDEMFRDLTKYAEVVRPVETVKHTGPVAYAPFWIKESGFRATGISAISDTTFTVPLYTCPISNEDVVDVIKKFNSFASSFNDGDSIAQQVRQFNEVQAAINLIESRMA</sequence>
<organism evidence="1 2">
    <name type="scientific">Solimicrobium silvestre</name>
    <dbReference type="NCBI Taxonomy" id="2099400"/>
    <lineage>
        <taxon>Bacteria</taxon>
        <taxon>Pseudomonadati</taxon>
        <taxon>Pseudomonadota</taxon>
        <taxon>Betaproteobacteria</taxon>
        <taxon>Burkholderiales</taxon>
        <taxon>Oxalobacteraceae</taxon>
        <taxon>Solimicrobium</taxon>
    </lineage>
</organism>
<protein>
    <submittedName>
        <fullName evidence="1">Uncharacterized protein</fullName>
    </submittedName>
</protein>
<proteinExistence type="predicted"/>
<evidence type="ECO:0000313" key="1">
    <source>
        <dbReference type="EMBL" id="PRC92618.1"/>
    </source>
</evidence>
<dbReference type="Proteomes" id="UP000237839">
    <property type="component" value="Unassembled WGS sequence"/>
</dbReference>
<comment type="caution">
    <text evidence="1">The sequence shown here is derived from an EMBL/GenBank/DDBJ whole genome shotgun (WGS) entry which is preliminary data.</text>
</comment>
<dbReference type="AlphaFoldDB" id="A0A2S9GY34"/>
<dbReference type="EMBL" id="PUGF01000012">
    <property type="protein sequence ID" value="PRC92618.1"/>
    <property type="molecule type" value="Genomic_DNA"/>
</dbReference>
<dbReference type="RefSeq" id="WP_105532433.1">
    <property type="nucleotide sequence ID" value="NZ_PUGF01000012.1"/>
</dbReference>